<dbReference type="RefSeq" id="WP_185003362.1">
    <property type="nucleotide sequence ID" value="NZ_BAAAUI010000035.1"/>
</dbReference>
<accession>A0A7W7FTN8</accession>
<organism evidence="2 3">
    <name type="scientific">Crossiella cryophila</name>
    <dbReference type="NCBI Taxonomy" id="43355"/>
    <lineage>
        <taxon>Bacteria</taxon>
        <taxon>Bacillati</taxon>
        <taxon>Actinomycetota</taxon>
        <taxon>Actinomycetes</taxon>
        <taxon>Pseudonocardiales</taxon>
        <taxon>Pseudonocardiaceae</taxon>
        <taxon>Crossiella</taxon>
    </lineage>
</organism>
<dbReference type="PANTHER" id="PTHR33164:SF43">
    <property type="entry name" value="HTH-TYPE TRANSCRIPTIONAL REPRESSOR YETL"/>
    <property type="match status" value="1"/>
</dbReference>
<dbReference type="PANTHER" id="PTHR33164">
    <property type="entry name" value="TRANSCRIPTIONAL REGULATOR, MARR FAMILY"/>
    <property type="match status" value="1"/>
</dbReference>
<dbReference type="GO" id="GO:0003677">
    <property type="term" value="F:DNA binding"/>
    <property type="evidence" value="ECO:0007669"/>
    <property type="project" value="UniProtKB-KW"/>
</dbReference>
<reference evidence="2 3" key="1">
    <citation type="submission" date="2020-08" db="EMBL/GenBank/DDBJ databases">
        <title>Sequencing the genomes of 1000 actinobacteria strains.</title>
        <authorList>
            <person name="Klenk H.-P."/>
        </authorList>
    </citation>
    <scope>NUCLEOTIDE SEQUENCE [LARGE SCALE GENOMIC DNA]</scope>
    <source>
        <strain evidence="2 3">DSM 44230</strain>
    </source>
</reference>
<dbReference type="InterPro" id="IPR036388">
    <property type="entry name" value="WH-like_DNA-bd_sf"/>
</dbReference>
<keyword evidence="3" id="KW-1185">Reference proteome</keyword>
<dbReference type="SUPFAM" id="SSF46785">
    <property type="entry name" value="Winged helix' DNA-binding domain"/>
    <property type="match status" value="1"/>
</dbReference>
<dbReference type="CDD" id="cd00090">
    <property type="entry name" value="HTH_ARSR"/>
    <property type="match status" value="1"/>
</dbReference>
<dbReference type="Proteomes" id="UP000533598">
    <property type="component" value="Unassembled WGS sequence"/>
</dbReference>
<dbReference type="InterPro" id="IPR011991">
    <property type="entry name" value="ArsR-like_HTH"/>
</dbReference>
<dbReference type="EMBL" id="JACHMH010000001">
    <property type="protein sequence ID" value="MBB4677407.1"/>
    <property type="molecule type" value="Genomic_DNA"/>
</dbReference>
<dbReference type="InterPro" id="IPR036390">
    <property type="entry name" value="WH_DNA-bd_sf"/>
</dbReference>
<name>A0A7W7FTN8_9PSEU</name>
<dbReference type="InterPro" id="IPR000835">
    <property type="entry name" value="HTH_MarR-typ"/>
</dbReference>
<dbReference type="PRINTS" id="PR00598">
    <property type="entry name" value="HTHMARR"/>
</dbReference>
<comment type="caution">
    <text evidence="2">The sequence shown here is derived from an EMBL/GenBank/DDBJ whole genome shotgun (WGS) entry which is preliminary data.</text>
</comment>
<dbReference type="GO" id="GO:0003700">
    <property type="term" value="F:DNA-binding transcription factor activity"/>
    <property type="evidence" value="ECO:0007669"/>
    <property type="project" value="InterPro"/>
</dbReference>
<feature type="domain" description="HTH marR-type" evidence="1">
    <location>
        <begin position="1"/>
        <end position="136"/>
    </location>
</feature>
<protein>
    <submittedName>
        <fullName evidence="2">DNA-binding MarR family transcriptional regulator</fullName>
    </submittedName>
</protein>
<gene>
    <name evidence="2" type="ORF">HNR67_003525</name>
</gene>
<evidence type="ECO:0000259" key="1">
    <source>
        <dbReference type="PROSITE" id="PS50995"/>
    </source>
</evidence>
<dbReference type="AlphaFoldDB" id="A0A7W7FTN8"/>
<sequence>MSLRQHDAFQLLAATKRWRRPLDSMLAEAGLSPGQDFLLDELWQEDGLCQSELVQRLGVEQPTVAKAVKRLEAAGFLRRGAHERDARKVRIWLTERGRAARPAVEAAWREAEVRLGEGLAEGERVELVRLLRRCFGGE</sequence>
<dbReference type="InterPro" id="IPR039422">
    <property type="entry name" value="MarR/SlyA-like"/>
</dbReference>
<dbReference type="PROSITE" id="PS50995">
    <property type="entry name" value="HTH_MARR_2"/>
    <property type="match status" value="1"/>
</dbReference>
<dbReference type="Pfam" id="PF01047">
    <property type="entry name" value="MarR"/>
    <property type="match status" value="1"/>
</dbReference>
<evidence type="ECO:0000313" key="3">
    <source>
        <dbReference type="Proteomes" id="UP000533598"/>
    </source>
</evidence>
<evidence type="ECO:0000313" key="2">
    <source>
        <dbReference type="EMBL" id="MBB4677407.1"/>
    </source>
</evidence>
<keyword evidence="2" id="KW-0238">DNA-binding</keyword>
<dbReference type="Gene3D" id="1.10.10.10">
    <property type="entry name" value="Winged helix-like DNA-binding domain superfamily/Winged helix DNA-binding domain"/>
    <property type="match status" value="1"/>
</dbReference>
<proteinExistence type="predicted"/>
<dbReference type="SMART" id="SM00347">
    <property type="entry name" value="HTH_MARR"/>
    <property type="match status" value="1"/>
</dbReference>
<dbReference type="GO" id="GO:0006950">
    <property type="term" value="P:response to stress"/>
    <property type="evidence" value="ECO:0007669"/>
    <property type="project" value="TreeGrafter"/>
</dbReference>